<dbReference type="RefSeq" id="WP_074928547.1">
    <property type="nucleotide sequence ID" value="NZ_FOWR01000048.1"/>
</dbReference>
<dbReference type="GO" id="GO:0005886">
    <property type="term" value="C:plasma membrane"/>
    <property type="evidence" value="ECO:0007669"/>
    <property type="project" value="UniProtKB-SubCell"/>
</dbReference>
<dbReference type="FunFam" id="3.40.50.300:FF:000221">
    <property type="entry name" value="Multidrug ABC transporter ATP-binding protein"/>
    <property type="match status" value="1"/>
</dbReference>
<feature type="domain" description="ABC transporter" evidence="10">
    <location>
        <begin position="352"/>
        <end position="585"/>
    </location>
</feature>
<dbReference type="PANTHER" id="PTHR24221">
    <property type="entry name" value="ATP-BINDING CASSETTE SUB-FAMILY B"/>
    <property type="match status" value="1"/>
</dbReference>
<dbReference type="Gene3D" id="3.40.50.300">
    <property type="entry name" value="P-loop containing nucleotide triphosphate hydrolases"/>
    <property type="match status" value="1"/>
</dbReference>
<gene>
    <name evidence="12" type="ORF">SAMN03084138_04312</name>
</gene>
<dbReference type="GO" id="GO:0140359">
    <property type="term" value="F:ABC-type transporter activity"/>
    <property type="evidence" value="ECO:0007669"/>
    <property type="project" value="InterPro"/>
</dbReference>
<comment type="subcellular location">
    <subcellularLocation>
        <location evidence="1">Cell membrane</location>
        <topology evidence="1">Multi-pass membrane protein</topology>
    </subcellularLocation>
</comment>
<dbReference type="PROSITE" id="PS50893">
    <property type="entry name" value="ABC_TRANSPORTER_2"/>
    <property type="match status" value="1"/>
</dbReference>
<dbReference type="InterPro" id="IPR039421">
    <property type="entry name" value="Type_1_exporter"/>
</dbReference>
<feature type="transmembrane region" description="Helical" evidence="9">
    <location>
        <begin position="153"/>
        <end position="172"/>
    </location>
</feature>
<evidence type="ECO:0000259" key="10">
    <source>
        <dbReference type="PROSITE" id="PS50893"/>
    </source>
</evidence>
<feature type="transmembrane region" description="Helical" evidence="9">
    <location>
        <begin position="178"/>
        <end position="196"/>
    </location>
</feature>
<evidence type="ECO:0000256" key="5">
    <source>
        <dbReference type="ARBA" id="ARBA00022741"/>
    </source>
</evidence>
<dbReference type="EMBL" id="FOWR01000048">
    <property type="protein sequence ID" value="SFQ18958.1"/>
    <property type="molecule type" value="Genomic_DNA"/>
</dbReference>
<dbReference type="OrthoDB" id="9806127at2"/>
<sequence>MDNALFCAVRRVIAHSQCSPRLFILGICWRTIERILDILPILVCYFWFVSVLEEQTTSRPDTYSETIPVNMSEGGTYYILLLAVLFVLQFLSAWLGQKYSFLGGYQIMAGYRRKVLNQIHSLPLSVIFKYRTGKLSDLVTDDINRIENIFTHLAIELFVSSLIPILIMSILVTLDWQLALALIAGFPLAMLVIRATRSFFIKVSRDKLETNREISGVIIEFLMGIKTLRLFNRSQAWLTKLNGLFDDITRTTMSVEAWGAGPVVLFRLLVELGFVAFLLVCAWQVRESSFDPLIALLFIFLAHRLITPLLDMAQYLNIIRYTAQSEDKTEALLNAEQLPEPTLAQKPNSYSVQFKDVSFSYDGISCLENVEFTAYPGEITAIVGPSGSGKTTLMNLICRFSDPDAGVVSLGGDDIKKIGTEEVYKSVSMVFQNVQLFSSTIMDNIRIGRPDATDEEVYEACNNAYCLDFINALPLGFDTQIGEGGSRLSGGEKQRISIARAFLKDAPILLLDEITASVDSIAQYEIQQSLKTLIVGKTVIVIAHRLSAIQGADQILVMDKGSIVQRGKHRELVGKLGLYKNLWRAQYTCLEAT</sequence>
<evidence type="ECO:0000256" key="2">
    <source>
        <dbReference type="ARBA" id="ARBA00022448"/>
    </source>
</evidence>
<dbReference type="Gene3D" id="1.20.1560.10">
    <property type="entry name" value="ABC transporter type 1, transmembrane domain"/>
    <property type="match status" value="1"/>
</dbReference>
<dbReference type="STRING" id="1121869.SAMN03084138_04312"/>
<keyword evidence="3" id="KW-1003">Cell membrane</keyword>
<dbReference type="InterPro" id="IPR027417">
    <property type="entry name" value="P-loop_NTPase"/>
</dbReference>
<evidence type="ECO:0000256" key="6">
    <source>
        <dbReference type="ARBA" id="ARBA00022840"/>
    </source>
</evidence>
<keyword evidence="6 12" id="KW-0067">ATP-binding</keyword>
<keyword evidence="4 9" id="KW-0812">Transmembrane</keyword>
<dbReference type="Pfam" id="PF00005">
    <property type="entry name" value="ABC_tran"/>
    <property type="match status" value="1"/>
</dbReference>
<dbReference type="InterPro" id="IPR011527">
    <property type="entry name" value="ABC1_TM_dom"/>
</dbReference>
<evidence type="ECO:0000256" key="3">
    <source>
        <dbReference type="ARBA" id="ARBA00022475"/>
    </source>
</evidence>
<dbReference type="GeneID" id="35873183"/>
<dbReference type="PROSITE" id="PS50929">
    <property type="entry name" value="ABC_TM1F"/>
    <property type="match status" value="1"/>
</dbReference>
<dbReference type="GO" id="GO:0016887">
    <property type="term" value="F:ATP hydrolysis activity"/>
    <property type="evidence" value="ECO:0007669"/>
    <property type="project" value="InterPro"/>
</dbReference>
<dbReference type="InterPro" id="IPR003439">
    <property type="entry name" value="ABC_transporter-like_ATP-bd"/>
</dbReference>
<evidence type="ECO:0000259" key="11">
    <source>
        <dbReference type="PROSITE" id="PS50929"/>
    </source>
</evidence>
<evidence type="ECO:0000256" key="8">
    <source>
        <dbReference type="ARBA" id="ARBA00023136"/>
    </source>
</evidence>
<name>A0A1I5WH94_9GAMM</name>
<dbReference type="SMART" id="SM00382">
    <property type="entry name" value="AAA"/>
    <property type="match status" value="1"/>
</dbReference>
<dbReference type="AlphaFoldDB" id="A0A1I5WH94"/>
<dbReference type="Proteomes" id="UP000182692">
    <property type="component" value="Unassembled WGS sequence"/>
</dbReference>
<dbReference type="InterPro" id="IPR036640">
    <property type="entry name" value="ABC1_TM_sf"/>
</dbReference>
<evidence type="ECO:0000313" key="12">
    <source>
        <dbReference type="EMBL" id="SFQ18958.1"/>
    </source>
</evidence>
<dbReference type="PROSITE" id="PS00211">
    <property type="entry name" value="ABC_TRANSPORTER_1"/>
    <property type="match status" value="1"/>
</dbReference>
<dbReference type="SUPFAM" id="SSF90123">
    <property type="entry name" value="ABC transporter transmembrane region"/>
    <property type="match status" value="1"/>
</dbReference>
<keyword evidence="2" id="KW-0813">Transport</keyword>
<dbReference type="SUPFAM" id="SSF52540">
    <property type="entry name" value="P-loop containing nucleoside triphosphate hydrolases"/>
    <property type="match status" value="1"/>
</dbReference>
<evidence type="ECO:0000256" key="1">
    <source>
        <dbReference type="ARBA" id="ARBA00004651"/>
    </source>
</evidence>
<feature type="transmembrane region" description="Helical" evidence="9">
    <location>
        <begin position="77"/>
        <end position="96"/>
    </location>
</feature>
<evidence type="ECO:0000256" key="7">
    <source>
        <dbReference type="ARBA" id="ARBA00022989"/>
    </source>
</evidence>
<feature type="domain" description="ABC transmembrane type-1" evidence="11">
    <location>
        <begin position="24"/>
        <end position="319"/>
    </location>
</feature>
<keyword evidence="8 9" id="KW-0472">Membrane</keyword>
<evidence type="ECO:0000313" key="13">
    <source>
        <dbReference type="Proteomes" id="UP000182692"/>
    </source>
</evidence>
<feature type="transmembrane region" description="Helical" evidence="9">
    <location>
        <begin position="35"/>
        <end position="52"/>
    </location>
</feature>
<dbReference type="Pfam" id="PF00664">
    <property type="entry name" value="ABC_membrane"/>
    <property type="match status" value="1"/>
</dbReference>
<dbReference type="GO" id="GO:0034040">
    <property type="term" value="F:ATPase-coupled lipid transmembrane transporter activity"/>
    <property type="evidence" value="ECO:0007669"/>
    <property type="project" value="TreeGrafter"/>
</dbReference>
<proteinExistence type="predicted"/>
<accession>A0A1I5WH94</accession>
<dbReference type="InterPro" id="IPR003593">
    <property type="entry name" value="AAA+_ATPase"/>
</dbReference>
<organism evidence="12 13">
    <name type="scientific">Enterovibrio norvegicus DSM 15893</name>
    <dbReference type="NCBI Taxonomy" id="1121869"/>
    <lineage>
        <taxon>Bacteria</taxon>
        <taxon>Pseudomonadati</taxon>
        <taxon>Pseudomonadota</taxon>
        <taxon>Gammaproteobacteria</taxon>
        <taxon>Vibrionales</taxon>
        <taxon>Vibrionaceae</taxon>
        <taxon>Enterovibrio</taxon>
    </lineage>
</organism>
<keyword evidence="5" id="KW-0547">Nucleotide-binding</keyword>
<feature type="transmembrane region" description="Helical" evidence="9">
    <location>
        <begin position="264"/>
        <end position="286"/>
    </location>
</feature>
<dbReference type="PANTHER" id="PTHR24221:SF397">
    <property type="entry name" value="ABC TRANSPORTER, ATP-BINDING TRANSMEMBRANE PROTEIN"/>
    <property type="match status" value="1"/>
</dbReference>
<evidence type="ECO:0000256" key="9">
    <source>
        <dbReference type="SAM" id="Phobius"/>
    </source>
</evidence>
<dbReference type="CDD" id="cd07346">
    <property type="entry name" value="ABC_6TM_exporters"/>
    <property type="match status" value="1"/>
</dbReference>
<evidence type="ECO:0000256" key="4">
    <source>
        <dbReference type="ARBA" id="ARBA00022692"/>
    </source>
</evidence>
<reference evidence="12 13" key="1">
    <citation type="submission" date="2016-10" db="EMBL/GenBank/DDBJ databases">
        <authorList>
            <person name="de Groot N.N."/>
        </authorList>
    </citation>
    <scope>NUCLEOTIDE SEQUENCE [LARGE SCALE GENOMIC DNA]</scope>
    <source>
        <strain evidence="12 13">DSM 15893</strain>
    </source>
</reference>
<keyword evidence="7 9" id="KW-1133">Transmembrane helix</keyword>
<dbReference type="InterPro" id="IPR017871">
    <property type="entry name" value="ABC_transporter-like_CS"/>
</dbReference>
<dbReference type="GO" id="GO:0005524">
    <property type="term" value="F:ATP binding"/>
    <property type="evidence" value="ECO:0007669"/>
    <property type="project" value="UniProtKB-KW"/>
</dbReference>
<protein>
    <submittedName>
        <fullName evidence="12">ATP-binding cassette, subfamily B</fullName>
    </submittedName>
</protein>